<keyword evidence="4" id="KW-1185">Reference proteome</keyword>
<comment type="caution">
    <text evidence="3">The sequence shown here is derived from an EMBL/GenBank/DDBJ whole genome shotgun (WGS) entry which is preliminary data.</text>
</comment>
<protein>
    <submittedName>
        <fullName evidence="3">Uncharacterized protein</fullName>
    </submittedName>
</protein>
<feature type="chain" id="PRO_5047379108" evidence="2">
    <location>
        <begin position="29"/>
        <end position="314"/>
    </location>
</feature>
<sequence>MFPRLGRAGRTALAAVLLAALATPIAHAADAGTPTVPPASATTHSLTLDDGSVVHWSDDGTGTLTRKDGTTRAFPVPGTTGRSGLGEPITPTAGLLQRRADAQALAPYDVGGATGGADSSVRPQTMNSGAVPLPKSVRAAVKGMGAQAEKRVTAADGLPANQGLATSFQSYLNSGGVNAVGAFQDTATYLGALPGKGQIVTNVSLGDLTDQGMADAGDDYVRAYGPTTVLKDGRRYLDYPSLPLIPTYTSDAKGRLDPAGATEGQDPNLAEVLLDFSMMAPLPHDLQRPGATGSGATDLLGIAPGAQYRLVVPE</sequence>
<keyword evidence="2" id="KW-0732">Signal</keyword>
<gene>
    <name evidence="3" type="ORF">ABT317_42185</name>
</gene>
<feature type="non-terminal residue" evidence="3">
    <location>
        <position position="314"/>
    </location>
</feature>
<evidence type="ECO:0000256" key="1">
    <source>
        <dbReference type="SAM" id="MobiDB-lite"/>
    </source>
</evidence>
<evidence type="ECO:0000313" key="4">
    <source>
        <dbReference type="Proteomes" id="UP001458415"/>
    </source>
</evidence>
<accession>A0ABV1WGT8</accession>
<evidence type="ECO:0000256" key="2">
    <source>
        <dbReference type="SAM" id="SignalP"/>
    </source>
</evidence>
<organism evidence="3 4">
    <name type="scientific">Streptomyces carpinensis</name>
    <dbReference type="NCBI Taxonomy" id="66369"/>
    <lineage>
        <taxon>Bacteria</taxon>
        <taxon>Bacillati</taxon>
        <taxon>Actinomycetota</taxon>
        <taxon>Actinomycetes</taxon>
        <taxon>Kitasatosporales</taxon>
        <taxon>Streptomycetaceae</taxon>
        <taxon>Streptomyces</taxon>
    </lineage>
</organism>
<feature type="region of interest" description="Disordered" evidence="1">
    <location>
        <begin position="59"/>
        <end position="89"/>
    </location>
</feature>
<dbReference type="Proteomes" id="UP001458415">
    <property type="component" value="Unassembled WGS sequence"/>
</dbReference>
<feature type="signal peptide" evidence="2">
    <location>
        <begin position="1"/>
        <end position="28"/>
    </location>
</feature>
<proteinExistence type="predicted"/>
<name>A0ABV1WGT8_9ACTN</name>
<reference evidence="3 4" key="1">
    <citation type="submission" date="2024-06" db="EMBL/GenBank/DDBJ databases">
        <title>The Natural Products Discovery Center: Release of the First 8490 Sequenced Strains for Exploring Actinobacteria Biosynthetic Diversity.</title>
        <authorList>
            <person name="Kalkreuter E."/>
            <person name="Kautsar S.A."/>
            <person name="Yang D."/>
            <person name="Bader C.D."/>
            <person name="Teijaro C.N."/>
            <person name="Fluegel L."/>
            <person name="Davis C.M."/>
            <person name="Simpson J.R."/>
            <person name="Lauterbach L."/>
            <person name="Steele A.D."/>
            <person name="Gui C."/>
            <person name="Meng S."/>
            <person name="Li G."/>
            <person name="Viehrig K."/>
            <person name="Ye F."/>
            <person name="Su P."/>
            <person name="Kiefer A.F."/>
            <person name="Nichols A."/>
            <person name="Cepeda A.J."/>
            <person name="Yan W."/>
            <person name="Fan B."/>
            <person name="Jiang Y."/>
            <person name="Adhikari A."/>
            <person name="Zheng C.-J."/>
            <person name="Schuster L."/>
            <person name="Cowan T.M."/>
            <person name="Smanski M.J."/>
            <person name="Chevrette M.G."/>
            <person name="De Carvalho L.P.S."/>
            <person name="Shen B."/>
        </authorList>
    </citation>
    <scope>NUCLEOTIDE SEQUENCE [LARGE SCALE GENOMIC DNA]</scope>
    <source>
        <strain evidence="3 4">NPDC000634</strain>
    </source>
</reference>
<dbReference type="EMBL" id="JBEPCU010001362">
    <property type="protein sequence ID" value="MER6983396.1"/>
    <property type="molecule type" value="Genomic_DNA"/>
</dbReference>
<evidence type="ECO:0000313" key="3">
    <source>
        <dbReference type="EMBL" id="MER6983396.1"/>
    </source>
</evidence>